<dbReference type="PANTHER" id="PTHR43633:SF1">
    <property type="entry name" value="ALCOHOL DEHYDROGENASE YQHD"/>
    <property type="match status" value="1"/>
</dbReference>
<dbReference type="Pfam" id="PF00465">
    <property type="entry name" value="Fe-ADH"/>
    <property type="match status" value="1"/>
</dbReference>
<dbReference type="GO" id="GO:1990002">
    <property type="term" value="F:methylglyoxal reductase (NADPH) (acetol producing) activity"/>
    <property type="evidence" value="ECO:0007669"/>
    <property type="project" value="TreeGrafter"/>
</dbReference>
<feature type="domain" description="Alcohol dehydrogenase iron-type/glycerol dehydrogenase GldA" evidence="2">
    <location>
        <begin position="9"/>
        <end position="181"/>
    </location>
</feature>
<dbReference type="Pfam" id="PF25137">
    <property type="entry name" value="ADH_Fe_C"/>
    <property type="match status" value="1"/>
</dbReference>
<evidence type="ECO:0000313" key="4">
    <source>
        <dbReference type="EMBL" id="EFW06721.1"/>
    </source>
</evidence>
<feature type="domain" description="Fe-containing alcohol dehydrogenase-like C-terminal" evidence="3">
    <location>
        <begin position="194"/>
        <end position="394"/>
    </location>
</feature>
<evidence type="ECO:0000256" key="1">
    <source>
        <dbReference type="ARBA" id="ARBA00023002"/>
    </source>
</evidence>
<dbReference type="CDD" id="cd08187">
    <property type="entry name" value="BDH"/>
    <property type="match status" value="1"/>
</dbReference>
<comment type="caution">
    <text evidence="4">The sequence shown here is derived from an EMBL/GenBank/DDBJ whole genome shotgun (WGS) entry which is preliminary data.</text>
</comment>
<dbReference type="PANTHER" id="PTHR43633">
    <property type="entry name" value="ALCOHOL DEHYDROGENASE YQHD"/>
    <property type="match status" value="1"/>
</dbReference>
<name>E7G670_9FIRM</name>
<dbReference type="GO" id="GO:0008106">
    <property type="term" value="F:alcohol dehydrogenase (NADP+) activity"/>
    <property type="evidence" value="ECO:0007669"/>
    <property type="project" value="TreeGrafter"/>
</dbReference>
<dbReference type="Gene3D" id="1.20.1090.10">
    <property type="entry name" value="Dehydroquinate synthase-like - alpha domain"/>
    <property type="match status" value="1"/>
</dbReference>
<dbReference type="GO" id="GO:1990362">
    <property type="term" value="F:butanol dehydrogenase (NAD+) activity"/>
    <property type="evidence" value="ECO:0007669"/>
    <property type="project" value="InterPro"/>
</dbReference>
<dbReference type="GO" id="GO:0046872">
    <property type="term" value="F:metal ion binding"/>
    <property type="evidence" value="ECO:0007669"/>
    <property type="project" value="InterPro"/>
</dbReference>
<dbReference type="HOGENOM" id="CLU_007207_0_4_9"/>
<keyword evidence="5" id="KW-1185">Reference proteome</keyword>
<dbReference type="STRING" id="100884.GCA_000269565_01442"/>
<evidence type="ECO:0000259" key="2">
    <source>
        <dbReference type="Pfam" id="PF00465"/>
    </source>
</evidence>
<dbReference type="RefSeq" id="WP_008787386.1">
    <property type="nucleotide sequence ID" value="NZ_AKCB01000001.1"/>
</dbReference>
<dbReference type="FunFam" id="3.40.50.1970:FF:000003">
    <property type="entry name" value="Alcohol dehydrogenase, iron-containing"/>
    <property type="match status" value="1"/>
</dbReference>
<evidence type="ECO:0000259" key="3">
    <source>
        <dbReference type="Pfam" id="PF25137"/>
    </source>
</evidence>
<dbReference type="OrthoDB" id="9801156at2"/>
<dbReference type="GeneID" id="78229318"/>
<proteinExistence type="predicted"/>
<organism evidence="4 5">
    <name type="scientific">Coprobacillus cateniformis</name>
    <dbReference type="NCBI Taxonomy" id="100884"/>
    <lineage>
        <taxon>Bacteria</taxon>
        <taxon>Bacillati</taxon>
        <taxon>Bacillota</taxon>
        <taxon>Erysipelotrichia</taxon>
        <taxon>Erysipelotrichales</taxon>
        <taxon>Coprobacillaceae</taxon>
        <taxon>Coprobacillus</taxon>
    </lineage>
</organism>
<keyword evidence="1" id="KW-0560">Oxidoreductase</keyword>
<dbReference type="Proteomes" id="UP000003157">
    <property type="component" value="Unassembled WGS sequence"/>
</dbReference>
<sequence length="395" mass="43792">MLNFEFSTPTKIIFGKGTHGEVGKEIKERGFHKVLIHYGGTFLEENGVLDTVHESLRDAGLEYIDFDGVIPNPKLKRAQEGVKICQRENVDFILAIGGGSAIDSAKAIAYGVANDFPLEDLFLGKVTTTQIAPMGCISTIAATGSETSNSTVIDIETQDQGILKRSYNHDCARPLFAIMNPELTYTLPMYQTCSGAADIMMHTMERYFTNVTDVQLIDRISEGLLVTVKEEALKIIHDPQNYEVRANLMWAGSLSHNGLTGTGRIGDFATHKIGHELSAMFDATHGASLTAVWSSWAKYVYKTNIERFAQFAVNVFAIEPNYYNLEETALKGIEAWDQWCHQIGMPTTLKELNIIPTHEQIEEMAEKAADTGHGVIGGFMQLKKDDIIQIYQMAL</sequence>
<dbReference type="InterPro" id="IPR056798">
    <property type="entry name" value="ADH_Fe_C"/>
</dbReference>
<protein>
    <submittedName>
        <fullName evidence="4">Iron-containing alcohol dehydrogenase</fullName>
    </submittedName>
</protein>
<dbReference type="AlphaFoldDB" id="E7G670"/>
<dbReference type="EMBL" id="ADKX01000001">
    <property type="protein sequence ID" value="EFW06721.1"/>
    <property type="molecule type" value="Genomic_DNA"/>
</dbReference>
<accession>E7G670</accession>
<dbReference type="InterPro" id="IPR044731">
    <property type="entry name" value="BDH-like"/>
</dbReference>
<evidence type="ECO:0000313" key="5">
    <source>
        <dbReference type="Proteomes" id="UP000003157"/>
    </source>
</evidence>
<gene>
    <name evidence="4" type="ORF">HMPREF9488_00258</name>
</gene>
<dbReference type="Gene3D" id="3.40.50.1970">
    <property type="match status" value="1"/>
</dbReference>
<dbReference type="SUPFAM" id="SSF56796">
    <property type="entry name" value="Dehydroquinate synthase-like"/>
    <property type="match status" value="1"/>
</dbReference>
<dbReference type="GO" id="GO:0005829">
    <property type="term" value="C:cytosol"/>
    <property type="evidence" value="ECO:0007669"/>
    <property type="project" value="TreeGrafter"/>
</dbReference>
<dbReference type="InterPro" id="IPR001670">
    <property type="entry name" value="ADH_Fe/GldA"/>
</dbReference>
<dbReference type="eggNOG" id="COG1979">
    <property type="taxonomic scope" value="Bacteria"/>
</dbReference>
<reference evidence="4 5" key="1">
    <citation type="submission" date="2010-12" db="EMBL/GenBank/DDBJ databases">
        <title>The Genome Sequence of Coprobacillus sp. strain 29_1.</title>
        <authorList>
            <consortium name="The Broad Institute Genome Sequencing Platform"/>
            <person name="Earl A."/>
            <person name="Ward D."/>
            <person name="Feldgarden M."/>
            <person name="Gevers D."/>
            <person name="Daigneault M."/>
            <person name="Sibley C.D."/>
            <person name="White A."/>
            <person name="Strauss J."/>
            <person name="Allen-Vercoe E."/>
            <person name="Young S.K."/>
            <person name="Zeng Q."/>
            <person name="Gargeya S."/>
            <person name="Fitzgerald M."/>
            <person name="Haas B."/>
            <person name="Abouelleil A."/>
            <person name="Alvarado L."/>
            <person name="Arachchi H.M."/>
            <person name="Berlin A."/>
            <person name="Brown A."/>
            <person name="Chapman S.B."/>
            <person name="Chen Z."/>
            <person name="Dunbar C."/>
            <person name="Freedman E."/>
            <person name="Gearin G."/>
            <person name="Gellesch M."/>
            <person name="Goldberg J."/>
            <person name="Griggs A."/>
            <person name="Gujja S."/>
            <person name="Heilman E."/>
            <person name="Heiman D."/>
            <person name="Howarth C."/>
            <person name="Larson L."/>
            <person name="Lui A."/>
            <person name="MacDonald P.J.P."/>
            <person name="Mehta T."/>
            <person name="Montmayeur A."/>
            <person name="Murphy C."/>
            <person name="Neiman D."/>
            <person name="Pearson M."/>
            <person name="Priest M."/>
            <person name="Roberts A."/>
            <person name="Saif S."/>
            <person name="Shea T."/>
            <person name="Shenoy N."/>
            <person name="Sisk P."/>
            <person name="Stolte C."/>
            <person name="Sykes S."/>
            <person name="White J."/>
            <person name="Yandava C."/>
            <person name="Nusbaum C."/>
            <person name="Birren B."/>
        </authorList>
    </citation>
    <scope>NUCLEOTIDE SEQUENCE [LARGE SCALE GENOMIC DNA]</scope>
    <source>
        <strain evidence="4 5">29_1</strain>
    </source>
</reference>